<keyword evidence="2" id="KW-1185">Reference proteome</keyword>
<protein>
    <submittedName>
        <fullName evidence="1">Uncharacterized protein</fullName>
    </submittedName>
</protein>
<dbReference type="EMBL" id="CM026429">
    <property type="protein sequence ID" value="KAG0563159.1"/>
    <property type="molecule type" value="Genomic_DNA"/>
</dbReference>
<organism evidence="1 2">
    <name type="scientific">Ceratodon purpureus</name>
    <name type="common">Fire moss</name>
    <name type="synonym">Dicranum purpureum</name>
    <dbReference type="NCBI Taxonomy" id="3225"/>
    <lineage>
        <taxon>Eukaryota</taxon>
        <taxon>Viridiplantae</taxon>
        <taxon>Streptophyta</taxon>
        <taxon>Embryophyta</taxon>
        <taxon>Bryophyta</taxon>
        <taxon>Bryophytina</taxon>
        <taxon>Bryopsida</taxon>
        <taxon>Dicranidae</taxon>
        <taxon>Pseudoditrichales</taxon>
        <taxon>Ditrichaceae</taxon>
        <taxon>Ceratodon</taxon>
    </lineage>
</organism>
<proteinExistence type="predicted"/>
<accession>A0A8T0GY32</accession>
<gene>
    <name evidence="1" type="ORF">KC19_8G009000</name>
</gene>
<comment type="caution">
    <text evidence="1">The sequence shown here is derived from an EMBL/GenBank/DDBJ whole genome shotgun (WGS) entry which is preliminary data.</text>
</comment>
<reference evidence="1" key="1">
    <citation type="submission" date="2020-06" db="EMBL/GenBank/DDBJ databases">
        <title>WGS assembly of Ceratodon purpureus strain R40.</title>
        <authorList>
            <person name="Carey S.B."/>
            <person name="Jenkins J."/>
            <person name="Shu S."/>
            <person name="Lovell J.T."/>
            <person name="Sreedasyam A."/>
            <person name="Maumus F."/>
            <person name="Tiley G.P."/>
            <person name="Fernandez-Pozo N."/>
            <person name="Barry K."/>
            <person name="Chen C."/>
            <person name="Wang M."/>
            <person name="Lipzen A."/>
            <person name="Daum C."/>
            <person name="Saski C.A."/>
            <person name="Payton A.C."/>
            <person name="Mcbreen J.C."/>
            <person name="Conrad R.E."/>
            <person name="Kollar L.M."/>
            <person name="Olsson S."/>
            <person name="Huttunen S."/>
            <person name="Landis J.B."/>
            <person name="Wickett N.J."/>
            <person name="Johnson M.G."/>
            <person name="Rensing S.A."/>
            <person name="Grimwood J."/>
            <person name="Schmutz J."/>
            <person name="Mcdaniel S.F."/>
        </authorList>
    </citation>
    <scope>NUCLEOTIDE SEQUENCE</scope>
    <source>
        <strain evidence="1">R40</strain>
    </source>
</reference>
<evidence type="ECO:0000313" key="1">
    <source>
        <dbReference type="EMBL" id="KAG0563159.1"/>
    </source>
</evidence>
<evidence type="ECO:0000313" key="2">
    <source>
        <dbReference type="Proteomes" id="UP000822688"/>
    </source>
</evidence>
<dbReference type="AlphaFoldDB" id="A0A8T0GY32"/>
<sequence>MLIERLLPSLRFEFRKECCIILVSGKGALSLHVSCLRRRLQACNWSSKRDLRFQSFPLVCWCLDLGRNGVPEPHESWLCGCSILLAFAAFRGCVMYSWSLLSVRL</sequence>
<dbReference type="Proteomes" id="UP000822688">
    <property type="component" value="Chromosome 8"/>
</dbReference>
<name>A0A8T0GY32_CERPU</name>